<feature type="signal peptide" evidence="2">
    <location>
        <begin position="1"/>
        <end position="17"/>
    </location>
</feature>
<gene>
    <name evidence="3" type="ORF">G8759_07075</name>
</gene>
<evidence type="ECO:0000256" key="2">
    <source>
        <dbReference type="SAM" id="SignalP"/>
    </source>
</evidence>
<dbReference type="AlphaFoldDB" id="A0A6G9AJB4"/>
<evidence type="ECO:0000313" key="4">
    <source>
        <dbReference type="Proteomes" id="UP000501802"/>
    </source>
</evidence>
<feature type="compositionally biased region" description="Basic and acidic residues" evidence="1">
    <location>
        <begin position="129"/>
        <end position="138"/>
    </location>
</feature>
<dbReference type="Gene3D" id="3.30.530.80">
    <property type="match status" value="1"/>
</dbReference>
<sequence length="182" mass="20732">MKILIPFLVLFSINVLAQVKLPTNDLGQVQYQELVRLPDATRPTKQIITQARSWLAQQFPNESDAEQQFDQEHNILFVKSAYRIDDQLIRYTLTIESKFGRYRATITDLIAEGNGLSLPVRPDSPTAEEMSRSSDNKTKSTAVINQAVRQQADLYRQIDKECHDTLASLKEYMVSLAAKKTD</sequence>
<keyword evidence="2" id="KW-0732">Signal</keyword>
<protein>
    <submittedName>
        <fullName evidence="3">DUF4468 domain-containing protein</fullName>
    </submittedName>
</protein>
<evidence type="ECO:0000313" key="3">
    <source>
        <dbReference type="EMBL" id="QIP12406.1"/>
    </source>
</evidence>
<accession>A0A6G9AJB4</accession>
<organism evidence="3 4">
    <name type="scientific">Spirosoma aureum</name>
    <dbReference type="NCBI Taxonomy" id="2692134"/>
    <lineage>
        <taxon>Bacteria</taxon>
        <taxon>Pseudomonadati</taxon>
        <taxon>Bacteroidota</taxon>
        <taxon>Cytophagia</taxon>
        <taxon>Cytophagales</taxon>
        <taxon>Cytophagaceae</taxon>
        <taxon>Spirosoma</taxon>
    </lineage>
</organism>
<evidence type="ECO:0000256" key="1">
    <source>
        <dbReference type="SAM" id="MobiDB-lite"/>
    </source>
</evidence>
<feature type="chain" id="PRO_5026197048" evidence="2">
    <location>
        <begin position="18"/>
        <end position="182"/>
    </location>
</feature>
<dbReference type="RefSeq" id="WP_167206511.1">
    <property type="nucleotide sequence ID" value="NZ_CP050063.1"/>
</dbReference>
<name>A0A6G9AJB4_9BACT</name>
<dbReference type="EMBL" id="CP050063">
    <property type="protein sequence ID" value="QIP12406.1"/>
    <property type="molecule type" value="Genomic_DNA"/>
</dbReference>
<reference evidence="3 4" key="1">
    <citation type="submission" date="2020-03" db="EMBL/GenBank/DDBJ databases">
        <authorList>
            <person name="Kim M.K."/>
        </authorList>
    </citation>
    <scope>NUCLEOTIDE SEQUENCE [LARGE SCALE GENOMIC DNA]</scope>
    <source>
        <strain evidence="3 4">BT328</strain>
    </source>
</reference>
<dbReference type="KEGG" id="spib:G8759_07075"/>
<feature type="region of interest" description="Disordered" evidence="1">
    <location>
        <begin position="117"/>
        <end position="139"/>
    </location>
</feature>
<keyword evidence="4" id="KW-1185">Reference proteome</keyword>
<proteinExistence type="predicted"/>
<dbReference type="Proteomes" id="UP000501802">
    <property type="component" value="Chromosome"/>
</dbReference>